<name>A0A0S7ELM7_9TELE</name>
<protein>
    <submittedName>
        <fullName evidence="2">PPUP8057</fullName>
    </submittedName>
</protein>
<feature type="region of interest" description="Disordered" evidence="1">
    <location>
        <begin position="44"/>
        <end position="63"/>
    </location>
</feature>
<gene>
    <name evidence="2" type="primary">PPUP8057</name>
</gene>
<dbReference type="AlphaFoldDB" id="A0A0S7ELM7"/>
<feature type="non-terminal residue" evidence="2">
    <location>
        <position position="1"/>
    </location>
</feature>
<organism evidence="2">
    <name type="scientific">Poeciliopsis prolifica</name>
    <name type="common">blackstripe livebearer</name>
    <dbReference type="NCBI Taxonomy" id="188132"/>
    <lineage>
        <taxon>Eukaryota</taxon>
        <taxon>Metazoa</taxon>
        <taxon>Chordata</taxon>
        <taxon>Craniata</taxon>
        <taxon>Vertebrata</taxon>
        <taxon>Euteleostomi</taxon>
        <taxon>Actinopterygii</taxon>
        <taxon>Neopterygii</taxon>
        <taxon>Teleostei</taxon>
        <taxon>Neoteleostei</taxon>
        <taxon>Acanthomorphata</taxon>
        <taxon>Ovalentaria</taxon>
        <taxon>Atherinomorphae</taxon>
        <taxon>Cyprinodontiformes</taxon>
        <taxon>Poeciliidae</taxon>
        <taxon>Poeciliinae</taxon>
        <taxon>Poeciliopsis</taxon>
    </lineage>
</organism>
<sequence>FFGLACNSSFALGLAEARRAPLWDLKRVSRPLAERQWTTAMSLSAAMTQKRSKSKDKPFSFPPTALQIKSTQTQNKTQHASQSCRSVVRDIKTSVNLLQSCGNSEYFPF</sequence>
<proteinExistence type="predicted"/>
<dbReference type="EMBL" id="GBYX01475544">
    <property type="protein sequence ID" value="JAO06132.1"/>
    <property type="molecule type" value="Transcribed_RNA"/>
</dbReference>
<accession>A0A0S7ELM7</accession>
<reference evidence="2" key="1">
    <citation type="submission" date="2014-12" db="EMBL/GenBank/DDBJ databases">
        <title>Parallel Evolution in Life History Adaptation Evident in the Tissue-Specific Poeciliopsis prolifica transcriptome.</title>
        <authorList>
            <person name="Jue N.K."/>
            <person name="Foley R.J."/>
            <person name="Obergfell C."/>
            <person name="Reznick D.N."/>
            <person name="O'Neill R.J."/>
            <person name="O'Neill M.J."/>
        </authorList>
    </citation>
    <scope>NUCLEOTIDE SEQUENCE</scope>
</reference>
<evidence type="ECO:0000256" key="1">
    <source>
        <dbReference type="SAM" id="MobiDB-lite"/>
    </source>
</evidence>
<evidence type="ECO:0000313" key="2">
    <source>
        <dbReference type="EMBL" id="JAO06132.1"/>
    </source>
</evidence>